<protein>
    <submittedName>
        <fullName evidence="2">Uncharacterized protein</fullName>
    </submittedName>
</protein>
<dbReference type="EMBL" id="FNBD01000001">
    <property type="protein sequence ID" value="SDE51222.1"/>
    <property type="molecule type" value="Genomic_DNA"/>
</dbReference>
<organism evidence="2 3">
    <name type="scientific">Cellulophaga baltica</name>
    <dbReference type="NCBI Taxonomy" id="76594"/>
    <lineage>
        <taxon>Bacteria</taxon>
        <taxon>Pseudomonadati</taxon>
        <taxon>Bacteroidota</taxon>
        <taxon>Flavobacteriia</taxon>
        <taxon>Flavobacteriales</taxon>
        <taxon>Flavobacteriaceae</taxon>
        <taxon>Cellulophaga</taxon>
    </lineage>
</organism>
<gene>
    <name evidence="2" type="ORF">SAMN04487992_101587</name>
</gene>
<keyword evidence="1" id="KW-0472">Membrane</keyword>
<dbReference type="Proteomes" id="UP000182114">
    <property type="component" value="Unassembled WGS sequence"/>
</dbReference>
<keyword evidence="1" id="KW-0812">Transmembrane</keyword>
<name>A0A1G7DI60_9FLAO</name>
<keyword evidence="3" id="KW-1185">Reference proteome</keyword>
<evidence type="ECO:0000313" key="3">
    <source>
        <dbReference type="Proteomes" id="UP000182114"/>
    </source>
</evidence>
<keyword evidence="1" id="KW-1133">Transmembrane helix</keyword>
<feature type="transmembrane region" description="Helical" evidence="1">
    <location>
        <begin position="50"/>
        <end position="68"/>
    </location>
</feature>
<dbReference type="AlphaFoldDB" id="A0A1G7DI60"/>
<evidence type="ECO:0000256" key="1">
    <source>
        <dbReference type="SAM" id="Phobius"/>
    </source>
</evidence>
<proteinExistence type="predicted"/>
<dbReference type="RefSeq" id="WP_074537310.1">
    <property type="nucleotide sequence ID" value="NZ_FNBD01000001.1"/>
</dbReference>
<dbReference type="eggNOG" id="ENOG50311FI">
    <property type="taxonomic scope" value="Bacteria"/>
</dbReference>
<reference evidence="3" key="1">
    <citation type="submission" date="2016-10" db="EMBL/GenBank/DDBJ databases">
        <authorList>
            <person name="Varghese N."/>
            <person name="Submissions S."/>
        </authorList>
    </citation>
    <scope>NUCLEOTIDE SEQUENCE [LARGE SCALE GENOMIC DNA]</scope>
    <source>
        <strain evidence="3">DSM 24729</strain>
    </source>
</reference>
<evidence type="ECO:0000313" key="2">
    <source>
        <dbReference type="EMBL" id="SDE51222.1"/>
    </source>
</evidence>
<feature type="transmembrane region" description="Helical" evidence="1">
    <location>
        <begin position="74"/>
        <end position="95"/>
    </location>
</feature>
<accession>A0A1G7DI60</accession>
<sequence length="239" mass="27862">MGKYLNNHQTFVISTKPPSIDIERVYPHKGTIIIEANDLFYRVDLNYTSFSSKIFGGLAIICGIWFLSHDGIDLYYDTFSVFVIFAGLFFLIYGFTVNKENKTLLLDRINGIISYPDMFYAPLLKGKFEDIKAVISVSGDVDGTVGREYLKFVNTFKPRKLDVLRTISYKDPYEEWSLYVWYMDKNRPLPPGTAFDEYRKQDFERRKREGFPKPLFESYIPTPEATKEQQAVRRKIGGW</sequence>